<organism evidence="3 4">
    <name type="scientific">Ferrimonas sediminum</name>
    <dbReference type="NCBI Taxonomy" id="718193"/>
    <lineage>
        <taxon>Bacteria</taxon>
        <taxon>Pseudomonadati</taxon>
        <taxon>Pseudomonadota</taxon>
        <taxon>Gammaproteobacteria</taxon>
        <taxon>Alteromonadales</taxon>
        <taxon>Ferrimonadaceae</taxon>
        <taxon>Ferrimonas</taxon>
    </lineage>
</organism>
<dbReference type="RefSeq" id="WP_090365303.1">
    <property type="nucleotide sequence ID" value="NZ_FNEM01000008.1"/>
</dbReference>
<dbReference type="Gene3D" id="3.40.30.10">
    <property type="entry name" value="Glutaredoxin"/>
    <property type="match status" value="1"/>
</dbReference>
<sequence length="220" mass="26336">MMRPILYSFRRCPYAMRARLALDYAHIELELREVVLKHKPAHLRRISPKATVPVLQLSDHWLLDQSLDIMLWALSRNDPQRWWPTEPQAQVQALARIQYNDGRFKYWLDRYKYADRFPEHSQRYYRLQGEQWLRQLDRQLSQATWLGGQQPDLSDMALMPFVRQFAHVDPDWFAAAPYPHLRRWLEHLKASPAFARIMAKYPPYQPDDPVIVWPTDAITT</sequence>
<proteinExistence type="predicted"/>
<dbReference type="AlphaFoldDB" id="A0A1G8TRD1"/>
<accession>A0A1G8TRD1</accession>
<dbReference type="InterPro" id="IPR036282">
    <property type="entry name" value="Glutathione-S-Trfase_C_sf"/>
</dbReference>
<dbReference type="SFLD" id="SFLDS00019">
    <property type="entry name" value="Glutathione_Transferase_(cytos"/>
    <property type="match status" value="1"/>
</dbReference>
<feature type="domain" description="GST C-terminal" evidence="2">
    <location>
        <begin position="86"/>
        <end position="210"/>
    </location>
</feature>
<feature type="domain" description="GST N-terminal" evidence="1">
    <location>
        <begin position="2"/>
        <end position="81"/>
    </location>
</feature>
<reference evidence="4" key="1">
    <citation type="submission" date="2016-10" db="EMBL/GenBank/DDBJ databases">
        <authorList>
            <person name="Varghese N."/>
            <person name="Submissions S."/>
        </authorList>
    </citation>
    <scope>NUCLEOTIDE SEQUENCE [LARGE SCALE GENOMIC DNA]</scope>
    <source>
        <strain evidence="4">DSM 23317</strain>
    </source>
</reference>
<dbReference type="InterPro" id="IPR010987">
    <property type="entry name" value="Glutathione-S-Trfase_C-like"/>
</dbReference>
<dbReference type="Pfam" id="PF13410">
    <property type="entry name" value="GST_C_2"/>
    <property type="match status" value="1"/>
</dbReference>
<dbReference type="PROSITE" id="PS50405">
    <property type="entry name" value="GST_CTER"/>
    <property type="match status" value="1"/>
</dbReference>
<dbReference type="PANTHER" id="PTHR43968">
    <property type="match status" value="1"/>
</dbReference>
<dbReference type="EMBL" id="FNEM01000008">
    <property type="protein sequence ID" value="SDJ44069.1"/>
    <property type="molecule type" value="Genomic_DNA"/>
</dbReference>
<dbReference type="OrthoDB" id="9813092at2"/>
<keyword evidence="4" id="KW-1185">Reference proteome</keyword>
<dbReference type="PANTHER" id="PTHR43968:SF6">
    <property type="entry name" value="GLUTATHIONE S-TRANSFERASE OMEGA"/>
    <property type="match status" value="1"/>
</dbReference>
<dbReference type="GO" id="GO:0005737">
    <property type="term" value="C:cytoplasm"/>
    <property type="evidence" value="ECO:0007669"/>
    <property type="project" value="TreeGrafter"/>
</dbReference>
<gene>
    <name evidence="3" type="ORF">SAMN04488540_10862</name>
</gene>
<evidence type="ECO:0000259" key="1">
    <source>
        <dbReference type="PROSITE" id="PS50404"/>
    </source>
</evidence>
<protein>
    <submittedName>
        <fullName evidence="3">Glutathione S-transferase</fullName>
    </submittedName>
</protein>
<dbReference type="Proteomes" id="UP000199527">
    <property type="component" value="Unassembled WGS sequence"/>
</dbReference>
<dbReference type="SUPFAM" id="SSF47616">
    <property type="entry name" value="GST C-terminal domain-like"/>
    <property type="match status" value="1"/>
</dbReference>
<dbReference type="InterPro" id="IPR040079">
    <property type="entry name" value="Glutathione_S-Trfase"/>
</dbReference>
<dbReference type="PROSITE" id="PS50404">
    <property type="entry name" value="GST_NTER"/>
    <property type="match status" value="1"/>
</dbReference>
<dbReference type="CDD" id="cd03196">
    <property type="entry name" value="GST_C_5"/>
    <property type="match status" value="1"/>
</dbReference>
<name>A0A1G8TRD1_9GAMM</name>
<dbReference type="Pfam" id="PF13417">
    <property type="entry name" value="GST_N_3"/>
    <property type="match status" value="1"/>
</dbReference>
<dbReference type="InterPro" id="IPR050983">
    <property type="entry name" value="GST_Omega/HSP26"/>
</dbReference>
<keyword evidence="3" id="KW-0808">Transferase</keyword>
<dbReference type="GO" id="GO:0016740">
    <property type="term" value="F:transferase activity"/>
    <property type="evidence" value="ECO:0007669"/>
    <property type="project" value="UniProtKB-KW"/>
</dbReference>
<evidence type="ECO:0000313" key="4">
    <source>
        <dbReference type="Proteomes" id="UP000199527"/>
    </source>
</evidence>
<dbReference type="SUPFAM" id="SSF52833">
    <property type="entry name" value="Thioredoxin-like"/>
    <property type="match status" value="1"/>
</dbReference>
<evidence type="ECO:0000313" key="3">
    <source>
        <dbReference type="EMBL" id="SDJ44069.1"/>
    </source>
</evidence>
<dbReference type="Gene3D" id="1.20.1050.10">
    <property type="match status" value="1"/>
</dbReference>
<evidence type="ECO:0000259" key="2">
    <source>
        <dbReference type="PROSITE" id="PS50405"/>
    </source>
</evidence>
<dbReference type="InterPro" id="IPR004045">
    <property type="entry name" value="Glutathione_S-Trfase_N"/>
</dbReference>
<dbReference type="InterPro" id="IPR036249">
    <property type="entry name" value="Thioredoxin-like_sf"/>
</dbReference>